<sequence>MRRIVVEKLKIIAGPMELVGRLELEAAPKTCAAFVAALPFVSNIVHVRWSGEGVWMPLGDLDFGVSYENHTSFPAPGQMVLYPGGISETEILLAYGGVHFASKVGQLAGNHFLTITEGQERLYELGRMCLWKGAQPIRFEPLV</sequence>
<gene>
    <name evidence="1" type="ORF">FPY71_04525</name>
</gene>
<evidence type="ECO:0000313" key="2">
    <source>
        <dbReference type="Proteomes" id="UP000324738"/>
    </source>
</evidence>
<dbReference type="AlphaFoldDB" id="A0A5B0E2L5"/>
<dbReference type="Pfam" id="PF12903">
    <property type="entry name" value="DUF3830"/>
    <property type="match status" value="1"/>
</dbReference>
<name>A0A5B0E2L5_9HYPH</name>
<dbReference type="InterPro" id="IPR024532">
    <property type="entry name" value="DUF3830"/>
</dbReference>
<dbReference type="Proteomes" id="UP000324738">
    <property type="component" value="Unassembled WGS sequence"/>
</dbReference>
<accession>A0A5B0E2L5</accession>
<evidence type="ECO:0000313" key="1">
    <source>
        <dbReference type="EMBL" id="KAA0972365.1"/>
    </source>
</evidence>
<comment type="caution">
    <text evidence="1">The sequence shown here is derived from an EMBL/GenBank/DDBJ whole genome shotgun (WGS) entry which is preliminary data.</text>
</comment>
<dbReference type="RefSeq" id="WP_149298012.1">
    <property type="nucleotide sequence ID" value="NZ_VTWH01000001.1"/>
</dbReference>
<dbReference type="OrthoDB" id="2082589at2"/>
<keyword evidence="2" id="KW-1185">Reference proteome</keyword>
<reference evidence="1 2" key="1">
    <citation type="submission" date="2019-08" db="EMBL/GenBank/DDBJ databases">
        <title>Aureimonas fodiniaquatilis sp. nov., isolated from a coal mine wastewater.</title>
        <authorList>
            <person name="Kim W."/>
        </authorList>
    </citation>
    <scope>NUCLEOTIDE SEQUENCE [LARGE SCALE GENOMIC DNA]</scope>
    <source>
        <strain evidence="1 2">CAU 1482</strain>
    </source>
</reference>
<organism evidence="1 2">
    <name type="scientific">Aureimonas fodinaquatilis</name>
    <dbReference type="NCBI Taxonomy" id="2565783"/>
    <lineage>
        <taxon>Bacteria</taxon>
        <taxon>Pseudomonadati</taxon>
        <taxon>Pseudomonadota</taxon>
        <taxon>Alphaproteobacteria</taxon>
        <taxon>Hyphomicrobiales</taxon>
        <taxon>Aurantimonadaceae</taxon>
        <taxon>Aureimonas</taxon>
    </lineage>
</organism>
<protein>
    <submittedName>
        <fullName evidence="1">DUF3830 family protein</fullName>
    </submittedName>
</protein>
<dbReference type="Gene3D" id="2.40.100.20">
    <property type="match status" value="1"/>
</dbReference>
<dbReference type="EMBL" id="VTWH01000001">
    <property type="protein sequence ID" value="KAA0972365.1"/>
    <property type="molecule type" value="Genomic_DNA"/>
</dbReference>
<proteinExistence type="predicted"/>